<dbReference type="AlphaFoldDB" id="A0A0D2PIJ3"/>
<feature type="region of interest" description="Disordered" evidence="1">
    <location>
        <begin position="564"/>
        <end position="629"/>
    </location>
</feature>
<feature type="compositionally biased region" description="Low complexity" evidence="1">
    <location>
        <begin position="570"/>
        <end position="583"/>
    </location>
</feature>
<accession>A0A0D2PIJ3</accession>
<gene>
    <name evidence="2" type="ORF">HYPSUDRAFT_197182</name>
</gene>
<feature type="region of interest" description="Disordered" evidence="1">
    <location>
        <begin position="480"/>
        <end position="538"/>
    </location>
</feature>
<protein>
    <submittedName>
        <fullName evidence="2">Uncharacterized protein</fullName>
    </submittedName>
</protein>
<feature type="compositionally biased region" description="Low complexity" evidence="1">
    <location>
        <begin position="487"/>
        <end position="513"/>
    </location>
</feature>
<keyword evidence="3" id="KW-1185">Reference proteome</keyword>
<dbReference type="EMBL" id="KN817521">
    <property type="protein sequence ID" value="KJA28276.1"/>
    <property type="molecule type" value="Genomic_DNA"/>
</dbReference>
<organism evidence="2 3">
    <name type="scientific">Hypholoma sublateritium (strain FD-334 SS-4)</name>
    <dbReference type="NCBI Taxonomy" id="945553"/>
    <lineage>
        <taxon>Eukaryota</taxon>
        <taxon>Fungi</taxon>
        <taxon>Dikarya</taxon>
        <taxon>Basidiomycota</taxon>
        <taxon>Agaricomycotina</taxon>
        <taxon>Agaricomycetes</taxon>
        <taxon>Agaricomycetidae</taxon>
        <taxon>Agaricales</taxon>
        <taxon>Agaricineae</taxon>
        <taxon>Strophariaceae</taxon>
        <taxon>Hypholoma</taxon>
    </lineage>
</organism>
<proteinExistence type="predicted"/>
<evidence type="ECO:0000256" key="1">
    <source>
        <dbReference type="SAM" id="MobiDB-lite"/>
    </source>
</evidence>
<sequence length="629" mass="69260">MATRKMLVYPYHLPPLNDNSSPNKDPDVGAQYCVDRIYLEQNSTFDFERDSSYEYMKVYPTEHHPKAPHPYSISEIFNEGEQIWKSGPGSTIRNVYELHRDWRQVPDIMTTIVGYREVVTYRPIFATKFSFFAPNNAYDTVTIKQVWAYIYLLLDIVLESVSTKLLSAEFSTKSACEHAEQVLVGIGASVKPLVELYGDICSSEVFSRLIGRVNVLDTRVCTFATMADIVADEGGLFIFNLVKDFILQAIAAISKQIELDVIGIVGSYDICTICFPKPFEYQWLLLPELEQLAFNPLVDDLFALGTMKKKLNTLMRREYAVVAPARIRLYCCSGVRMLTDSVFNIVSYDTVAHGYSKRNHHLTLAVEVFSLASTVILFYLHAIRTGVLAGQIHPVIDPDFSIRGANGEFSPIFLEMWELHADTLRYFGKVESGIAEPDFPSEAVPLPAGSLAPEGSHSPSPNLRKQRSVVNLVSMGYLNREKPAPPAGASPSASGSPASLSPGPLAGPGSTSPILLFPSLDKNHPTAWGGRRASVSGESMASAAPPYYTTQRDGHSPVPLVQPAAVAQEQDSSSSSSDQGSQSMHSCVEDVSDTPLPSPHSVEDLSGTDSRQDDDATTIANGYTFPYRR</sequence>
<evidence type="ECO:0000313" key="3">
    <source>
        <dbReference type="Proteomes" id="UP000054270"/>
    </source>
</evidence>
<dbReference type="Proteomes" id="UP000054270">
    <property type="component" value="Unassembled WGS sequence"/>
</dbReference>
<evidence type="ECO:0000313" key="2">
    <source>
        <dbReference type="EMBL" id="KJA28276.1"/>
    </source>
</evidence>
<name>A0A0D2PIJ3_HYPSF</name>
<reference evidence="3" key="1">
    <citation type="submission" date="2014-04" db="EMBL/GenBank/DDBJ databases">
        <title>Evolutionary Origins and Diversification of the Mycorrhizal Mutualists.</title>
        <authorList>
            <consortium name="DOE Joint Genome Institute"/>
            <consortium name="Mycorrhizal Genomics Consortium"/>
            <person name="Kohler A."/>
            <person name="Kuo A."/>
            <person name="Nagy L.G."/>
            <person name="Floudas D."/>
            <person name="Copeland A."/>
            <person name="Barry K.W."/>
            <person name="Cichocki N."/>
            <person name="Veneault-Fourrey C."/>
            <person name="LaButti K."/>
            <person name="Lindquist E.A."/>
            <person name="Lipzen A."/>
            <person name="Lundell T."/>
            <person name="Morin E."/>
            <person name="Murat C."/>
            <person name="Riley R."/>
            <person name="Ohm R."/>
            <person name="Sun H."/>
            <person name="Tunlid A."/>
            <person name="Henrissat B."/>
            <person name="Grigoriev I.V."/>
            <person name="Hibbett D.S."/>
            <person name="Martin F."/>
        </authorList>
    </citation>
    <scope>NUCLEOTIDE SEQUENCE [LARGE SCALE GENOMIC DNA]</scope>
    <source>
        <strain evidence="3">FD-334 SS-4</strain>
    </source>
</reference>
<feature type="region of interest" description="Disordered" evidence="1">
    <location>
        <begin position="445"/>
        <end position="465"/>
    </location>
</feature>